<protein>
    <submittedName>
        <fullName evidence="2">Uncharacterized protein</fullName>
    </submittedName>
</protein>
<proteinExistence type="predicted"/>
<evidence type="ECO:0000313" key="2">
    <source>
        <dbReference type="EMBL" id="PHH76641.1"/>
    </source>
</evidence>
<dbReference type="OrthoDB" id="3437375at2759"/>
<feature type="chain" id="PRO_5012180349" evidence="1">
    <location>
        <begin position="20"/>
        <end position="164"/>
    </location>
</feature>
<dbReference type="EMBL" id="NJES01000154">
    <property type="protein sequence ID" value="PHH76641.1"/>
    <property type="molecule type" value="Genomic_DNA"/>
</dbReference>
<keyword evidence="1" id="KW-0732">Signal</keyword>
<dbReference type="Proteomes" id="UP000226431">
    <property type="component" value="Unassembled WGS sequence"/>
</dbReference>
<evidence type="ECO:0000256" key="1">
    <source>
        <dbReference type="SAM" id="SignalP"/>
    </source>
</evidence>
<reference evidence="2 3" key="1">
    <citation type="submission" date="2017-06" db="EMBL/GenBank/DDBJ databases">
        <title>Ant-infecting Ophiocordyceps genomes reveal a high diversity of potential behavioral manipulation genes and a possible major role for enterotoxins.</title>
        <authorList>
            <person name="De Bekker C."/>
            <person name="Evans H.C."/>
            <person name="Brachmann A."/>
            <person name="Hughes D.P."/>
        </authorList>
    </citation>
    <scope>NUCLEOTIDE SEQUENCE [LARGE SCALE GENOMIC DNA]</scope>
    <source>
        <strain evidence="2 3">Map16</strain>
    </source>
</reference>
<dbReference type="AlphaFoldDB" id="A0A2C5ZBT2"/>
<keyword evidence="3" id="KW-1185">Reference proteome</keyword>
<gene>
    <name evidence="2" type="ORF">CDD80_1355</name>
</gene>
<name>A0A2C5ZBT2_9HYPO</name>
<feature type="signal peptide" evidence="1">
    <location>
        <begin position="1"/>
        <end position="19"/>
    </location>
</feature>
<evidence type="ECO:0000313" key="3">
    <source>
        <dbReference type="Proteomes" id="UP000226431"/>
    </source>
</evidence>
<organism evidence="2 3">
    <name type="scientific">Ophiocordyceps camponoti-rufipedis</name>
    <dbReference type="NCBI Taxonomy" id="2004952"/>
    <lineage>
        <taxon>Eukaryota</taxon>
        <taxon>Fungi</taxon>
        <taxon>Dikarya</taxon>
        <taxon>Ascomycota</taxon>
        <taxon>Pezizomycotina</taxon>
        <taxon>Sordariomycetes</taxon>
        <taxon>Hypocreomycetidae</taxon>
        <taxon>Hypocreales</taxon>
        <taxon>Ophiocordycipitaceae</taxon>
        <taxon>Ophiocordyceps</taxon>
    </lineage>
</organism>
<accession>A0A2C5ZBT2</accession>
<sequence length="164" mass="18501">MALLRELLLVLACLSLASAFQRPHVYVLASSEQQRSSTTAITSALDTLGFRRRNASADETVDSVYSVITPDDANTYRYVTHARFILPSDSRLRGGADAGFYDDVGEGPMAVDELRNLFDERQLLELDVGRRASAEQAENWVRLCRFLGLGYSTVERMKLWYFPR</sequence>
<comment type="caution">
    <text evidence="2">The sequence shown here is derived from an EMBL/GenBank/DDBJ whole genome shotgun (WGS) entry which is preliminary data.</text>
</comment>